<feature type="compositionally biased region" description="Polar residues" evidence="1">
    <location>
        <begin position="1088"/>
        <end position="1106"/>
    </location>
</feature>
<feature type="compositionally biased region" description="Polar residues" evidence="1">
    <location>
        <begin position="1289"/>
        <end position="1300"/>
    </location>
</feature>
<feature type="region of interest" description="Disordered" evidence="1">
    <location>
        <begin position="1"/>
        <end position="271"/>
    </location>
</feature>
<feature type="compositionally biased region" description="Polar residues" evidence="1">
    <location>
        <begin position="434"/>
        <end position="451"/>
    </location>
</feature>
<dbReference type="EMBL" id="JAHRIN010009554">
    <property type="protein sequence ID" value="MEQ2194684.1"/>
    <property type="molecule type" value="Genomic_DNA"/>
</dbReference>
<feature type="compositionally biased region" description="Basic and acidic residues" evidence="1">
    <location>
        <begin position="1277"/>
        <end position="1288"/>
    </location>
</feature>
<feature type="compositionally biased region" description="Basic and acidic residues" evidence="1">
    <location>
        <begin position="681"/>
        <end position="690"/>
    </location>
</feature>
<feature type="compositionally biased region" description="Low complexity" evidence="1">
    <location>
        <begin position="203"/>
        <end position="213"/>
    </location>
</feature>
<feature type="region of interest" description="Disordered" evidence="1">
    <location>
        <begin position="779"/>
        <end position="799"/>
    </location>
</feature>
<feature type="compositionally biased region" description="Basic and acidic residues" evidence="1">
    <location>
        <begin position="1213"/>
        <end position="1226"/>
    </location>
</feature>
<feature type="compositionally biased region" description="Basic and acidic residues" evidence="1">
    <location>
        <begin position="72"/>
        <end position="86"/>
    </location>
</feature>
<accession>A0ABV0QFU5</accession>
<feature type="non-terminal residue" evidence="2">
    <location>
        <position position="1"/>
    </location>
</feature>
<feature type="compositionally biased region" description="Polar residues" evidence="1">
    <location>
        <begin position="1"/>
        <end position="16"/>
    </location>
</feature>
<feature type="region of interest" description="Disordered" evidence="1">
    <location>
        <begin position="671"/>
        <end position="761"/>
    </location>
</feature>
<feature type="compositionally biased region" description="Polar residues" evidence="1">
    <location>
        <begin position="36"/>
        <end position="45"/>
    </location>
</feature>
<proteinExistence type="predicted"/>
<evidence type="ECO:0000313" key="2">
    <source>
        <dbReference type="EMBL" id="MEQ2194684.1"/>
    </source>
</evidence>
<feature type="compositionally biased region" description="Polar residues" evidence="1">
    <location>
        <begin position="1229"/>
        <end position="1239"/>
    </location>
</feature>
<feature type="compositionally biased region" description="Basic and acidic residues" evidence="1">
    <location>
        <begin position="1130"/>
        <end position="1151"/>
    </location>
</feature>
<feature type="compositionally biased region" description="Acidic residues" evidence="1">
    <location>
        <begin position="736"/>
        <end position="747"/>
    </location>
</feature>
<dbReference type="Proteomes" id="UP001434883">
    <property type="component" value="Unassembled WGS sequence"/>
</dbReference>
<feature type="compositionally biased region" description="Low complexity" evidence="1">
    <location>
        <begin position="133"/>
        <end position="156"/>
    </location>
</feature>
<evidence type="ECO:0000256" key="1">
    <source>
        <dbReference type="SAM" id="MobiDB-lite"/>
    </source>
</evidence>
<feature type="compositionally biased region" description="Polar residues" evidence="1">
    <location>
        <begin position="750"/>
        <end position="761"/>
    </location>
</feature>
<feature type="compositionally biased region" description="Polar residues" evidence="1">
    <location>
        <begin position="924"/>
        <end position="933"/>
    </location>
</feature>
<reference evidence="2 3" key="1">
    <citation type="submission" date="2021-06" db="EMBL/GenBank/DDBJ databases">
        <authorList>
            <person name="Palmer J.M."/>
        </authorList>
    </citation>
    <scope>NUCLEOTIDE SEQUENCE [LARGE SCALE GENOMIC DNA]</scope>
    <source>
        <strain evidence="2 3">XC_2019</strain>
        <tissue evidence="2">Muscle</tissue>
    </source>
</reference>
<feature type="compositionally biased region" description="Basic and acidic residues" evidence="1">
    <location>
        <begin position="452"/>
        <end position="462"/>
    </location>
</feature>
<feature type="compositionally biased region" description="Basic and acidic residues" evidence="1">
    <location>
        <begin position="257"/>
        <end position="271"/>
    </location>
</feature>
<feature type="region of interest" description="Disordered" evidence="1">
    <location>
        <begin position="909"/>
        <end position="933"/>
    </location>
</feature>
<feature type="region of interest" description="Disordered" evidence="1">
    <location>
        <begin position="987"/>
        <end position="1300"/>
    </location>
</feature>
<sequence length="1300" mass="140794">PSLSHSTDTDSTNQVPRPTLLPKFAISAESEGDDTSGLSDPSKVSFSIGELPQDEPDVVTPGSSHSGATLSEHLDQLTPRSEEVKNPDGTSHASTDQGPQTTSLRTEIAAEKTKPVAKVPKSVSTGTLSLMIPSGGNSSQSSSPSSSAPNSPAGSGHIRPSTLHGLGPKLPGQRLRQGRRKSAGSIPLSPLARTPSPTPQPTSPQRSPSPLLSGHPVAISKATQSFPAKIHSPPTIVRHIACPKTAEPPRSPLLKRVQSEEKLSPSYAGEKKHLCTRKHSLEVTQEEVQDEELRASERDYTILQSVDETASEPLPINRLRPVEQGCLKRPISRKVGRQESVEELDKEKLKFMMVVKRQDWSERRESLQKQDALLESDSLPLCGDERDESFLFPNQNKTQSSPECGLEIKAASTTLKDVLYKKLSTRVSEGFTEASGNCESEGSTRTSTCTPHTERQHPRQGKDAMKLDRLDFKAPSMEFTRKRLSFEDREDCMCRLSSGLHENLHFGSMRSKSLQLDTVMSHDHMKGSIHSNPEGLVSKLYSGREGSAVEKLQLISSSESPLRKTSSEYKLEGRHISSLKPLEGTLDIALLSGPRVSKTENCLSKMTDHTSDTLSVSPSVRLKSPTERQITIPQLKADKMKTTLTCLPSNEAVSPVTSGVVSKGQPNTAAADINISSSSEKTLDRHRDSFKASGVKQDSRASVKASSSLAHDHRGSRHTSHFSSSGKTPSIREVSNEDQEDEAEQEEVLPNTTSQNETVASMSSAKLVVNIKAPAHVEIDHTRKPLRQSTDSGLDTGQHQSAEKTIFAVSCVPDWPVQNVSTSKPSLENVLSKQQPLNICSSDKQTRVSVTTSALSTEHDNKSSCLNSEVASETSAGDNVALTSRGTDRAINTSASKSAKNTDVCAVNADTSLTPPTKEKTNMNKKGNSVSAGDSQDMFLMKEVPIILSKNLVCLKDIGQPAKHCPAEKAQHKPSDSEFMKRAKENTVIQSPKLKVSAPNESASSPKGKSRPEPQPAGPASVKDSNPAEGKSHGTTPPVPAFKGSPSSKHPKDSAATTKNVQATKYTKHGEVSMLSIECSMKQEEPAQPTQSPKQKMTQPNSSVTIKDSTDSKPKPLPPKTTSSSPHIKHNLDAKPKDCSPRNQAHPDSKPKHVILLLPSPQPRQLRKEQPTEVIPPASPPPVQPKPAVKKDIDLPGQEDTLDKVSCEPVVKASKDIIKQDNRKPPDAQNPTVDKQPPSSRKEQAEKKKKDTVQEVTSAQKNTKRDASRASPFALKDTSDKDSSRCKQQESSPRNSSNKK</sequence>
<comment type="caution">
    <text evidence="2">The sequence shown here is derived from an EMBL/GenBank/DDBJ whole genome shotgun (WGS) entry which is preliminary data.</text>
</comment>
<feature type="compositionally biased region" description="Polar residues" evidence="1">
    <location>
        <begin position="1055"/>
        <end position="1065"/>
    </location>
</feature>
<gene>
    <name evidence="2" type="ORF">XENOCAPTIV_001578</name>
</gene>
<keyword evidence="3" id="KW-1185">Reference proteome</keyword>
<feature type="region of interest" description="Disordered" evidence="1">
    <location>
        <begin position="433"/>
        <end position="462"/>
    </location>
</feature>
<name>A0ABV0QFU5_9TELE</name>
<feature type="compositionally biased region" description="Basic and acidic residues" evidence="1">
    <location>
        <begin position="1240"/>
        <end position="1253"/>
    </location>
</feature>
<feature type="compositionally biased region" description="Polar residues" evidence="1">
    <location>
        <begin position="787"/>
        <end position="799"/>
    </location>
</feature>
<evidence type="ECO:0008006" key="4">
    <source>
        <dbReference type="Google" id="ProtNLM"/>
    </source>
</evidence>
<protein>
    <recommendedName>
        <fullName evidence="4">Microtubule-associated protein</fullName>
    </recommendedName>
</protein>
<organism evidence="2 3">
    <name type="scientific">Xenoophorus captivus</name>
    <dbReference type="NCBI Taxonomy" id="1517983"/>
    <lineage>
        <taxon>Eukaryota</taxon>
        <taxon>Metazoa</taxon>
        <taxon>Chordata</taxon>
        <taxon>Craniata</taxon>
        <taxon>Vertebrata</taxon>
        <taxon>Euteleostomi</taxon>
        <taxon>Actinopterygii</taxon>
        <taxon>Neopterygii</taxon>
        <taxon>Teleostei</taxon>
        <taxon>Neoteleostei</taxon>
        <taxon>Acanthomorphata</taxon>
        <taxon>Ovalentaria</taxon>
        <taxon>Atherinomorphae</taxon>
        <taxon>Cyprinodontiformes</taxon>
        <taxon>Goodeidae</taxon>
        <taxon>Xenoophorus</taxon>
    </lineage>
</organism>
<feature type="compositionally biased region" description="Polar residues" evidence="1">
    <location>
        <begin position="671"/>
        <end position="680"/>
    </location>
</feature>
<feature type="compositionally biased region" description="Polar residues" evidence="1">
    <location>
        <begin position="88"/>
        <end position="105"/>
    </location>
</feature>
<evidence type="ECO:0000313" key="3">
    <source>
        <dbReference type="Proteomes" id="UP001434883"/>
    </source>
</evidence>